<dbReference type="Pfam" id="PF03551">
    <property type="entry name" value="PadR"/>
    <property type="match status" value="1"/>
</dbReference>
<dbReference type="Proteomes" id="UP001499979">
    <property type="component" value="Unassembled WGS sequence"/>
</dbReference>
<dbReference type="PANTHER" id="PTHR33169:SF14">
    <property type="entry name" value="TRANSCRIPTIONAL REGULATOR RV3488"/>
    <property type="match status" value="1"/>
</dbReference>
<comment type="caution">
    <text evidence="2">The sequence shown here is derived from an EMBL/GenBank/DDBJ whole genome shotgun (WGS) entry which is preliminary data.</text>
</comment>
<dbReference type="InterPro" id="IPR036388">
    <property type="entry name" value="WH-like_DNA-bd_sf"/>
</dbReference>
<sequence>MRIDKDLVAASATPLVLGILLEGESYGYAILKRVDELSDGRLSWTDGMLYPLLHRLERVGHVSSSWHTAETGRRRKLYAITAHGRRALADRQSQWAVVSEALDRIWNPMTPHPAGGAA</sequence>
<dbReference type="PANTHER" id="PTHR33169">
    <property type="entry name" value="PADR-FAMILY TRANSCRIPTIONAL REGULATOR"/>
    <property type="match status" value="1"/>
</dbReference>
<dbReference type="RefSeq" id="WP_343906614.1">
    <property type="nucleotide sequence ID" value="NZ_BAAAJE010000004.1"/>
</dbReference>
<dbReference type="Gene3D" id="1.10.10.10">
    <property type="entry name" value="Winged helix-like DNA-binding domain superfamily/Winged helix DNA-binding domain"/>
    <property type="match status" value="1"/>
</dbReference>
<organism evidence="2 3">
    <name type="scientific">Nocardioides aquiterrae</name>
    <dbReference type="NCBI Taxonomy" id="203799"/>
    <lineage>
        <taxon>Bacteria</taxon>
        <taxon>Bacillati</taxon>
        <taxon>Actinomycetota</taxon>
        <taxon>Actinomycetes</taxon>
        <taxon>Propionibacteriales</taxon>
        <taxon>Nocardioidaceae</taxon>
        <taxon>Nocardioides</taxon>
    </lineage>
</organism>
<dbReference type="InterPro" id="IPR005149">
    <property type="entry name" value="Tscrpt_reg_PadR_N"/>
</dbReference>
<keyword evidence="3" id="KW-1185">Reference proteome</keyword>
<evidence type="ECO:0000259" key="1">
    <source>
        <dbReference type="Pfam" id="PF03551"/>
    </source>
</evidence>
<gene>
    <name evidence="2" type="ORF">GCM10009606_12470</name>
</gene>
<dbReference type="SUPFAM" id="SSF46785">
    <property type="entry name" value="Winged helix' DNA-binding domain"/>
    <property type="match status" value="1"/>
</dbReference>
<accession>A0ABN1UCN0</accession>
<feature type="domain" description="Transcription regulator PadR N-terminal" evidence="1">
    <location>
        <begin position="16"/>
        <end position="89"/>
    </location>
</feature>
<proteinExistence type="predicted"/>
<dbReference type="InterPro" id="IPR036390">
    <property type="entry name" value="WH_DNA-bd_sf"/>
</dbReference>
<reference evidence="2 3" key="1">
    <citation type="journal article" date="2019" name="Int. J. Syst. Evol. Microbiol.">
        <title>The Global Catalogue of Microorganisms (GCM) 10K type strain sequencing project: providing services to taxonomists for standard genome sequencing and annotation.</title>
        <authorList>
            <consortium name="The Broad Institute Genomics Platform"/>
            <consortium name="The Broad Institute Genome Sequencing Center for Infectious Disease"/>
            <person name="Wu L."/>
            <person name="Ma J."/>
        </authorList>
    </citation>
    <scope>NUCLEOTIDE SEQUENCE [LARGE SCALE GENOMIC DNA]</scope>
    <source>
        <strain evidence="2 3">JCM 11813</strain>
    </source>
</reference>
<name>A0ABN1UCN0_9ACTN</name>
<dbReference type="InterPro" id="IPR052509">
    <property type="entry name" value="Metal_resp_DNA-bind_regulator"/>
</dbReference>
<protein>
    <submittedName>
        <fullName evidence="2">Helix-turn-helix transcriptional regulator</fullName>
    </submittedName>
</protein>
<dbReference type="EMBL" id="BAAAJE010000004">
    <property type="protein sequence ID" value="GAA1133783.1"/>
    <property type="molecule type" value="Genomic_DNA"/>
</dbReference>
<evidence type="ECO:0000313" key="2">
    <source>
        <dbReference type="EMBL" id="GAA1133783.1"/>
    </source>
</evidence>
<evidence type="ECO:0000313" key="3">
    <source>
        <dbReference type="Proteomes" id="UP001499979"/>
    </source>
</evidence>